<feature type="compositionally biased region" description="Polar residues" evidence="5">
    <location>
        <begin position="629"/>
        <end position="638"/>
    </location>
</feature>
<keyword evidence="3 4" id="KW-0175">Coiled coil</keyword>
<comment type="subcellular location">
    <subcellularLocation>
        <location evidence="1">Cytoplasm</location>
    </subcellularLocation>
</comment>
<feature type="compositionally biased region" description="Gly residues" evidence="5">
    <location>
        <begin position="252"/>
        <end position="261"/>
    </location>
</feature>
<feature type="domain" description="Cytohesin Ubiquitin Protein Inducing" evidence="6">
    <location>
        <begin position="14"/>
        <end position="128"/>
    </location>
</feature>
<feature type="compositionally biased region" description="Polar residues" evidence="5">
    <location>
        <begin position="347"/>
        <end position="356"/>
    </location>
</feature>
<feature type="compositionally biased region" description="Low complexity" evidence="5">
    <location>
        <begin position="168"/>
        <end position="181"/>
    </location>
</feature>
<proteinExistence type="predicted"/>
<dbReference type="AlphaFoldDB" id="A0AAV4DLC3"/>
<dbReference type="Pfam" id="PF11819">
    <property type="entry name" value="CUPID"/>
    <property type="match status" value="1"/>
</dbReference>
<keyword evidence="2" id="KW-0963">Cytoplasm</keyword>
<feature type="region of interest" description="Disordered" evidence="5">
    <location>
        <begin position="629"/>
        <end position="662"/>
    </location>
</feature>
<feature type="compositionally biased region" description="Basic and acidic residues" evidence="5">
    <location>
        <begin position="382"/>
        <end position="394"/>
    </location>
</feature>
<reference evidence="7 8" key="1">
    <citation type="journal article" date="2021" name="Elife">
        <title>Chloroplast acquisition without the gene transfer in kleptoplastic sea slugs, Plakobranchus ocellatus.</title>
        <authorList>
            <person name="Maeda T."/>
            <person name="Takahashi S."/>
            <person name="Yoshida T."/>
            <person name="Shimamura S."/>
            <person name="Takaki Y."/>
            <person name="Nagai Y."/>
            <person name="Toyoda A."/>
            <person name="Suzuki Y."/>
            <person name="Arimoto A."/>
            <person name="Ishii H."/>
            <person name="Satoh N."/>
            <person name="Nishiyama T."/>
            <person name="Hasebe M."/>
            <person name="Maruyama T."/>
            <person name="Minagawa J."/>
            <person name="Obokata J."/>
            <person name="Shigenobu S."/>
        </authorList>
    </citation>
    <scope>NUCLEOTIDE SEQUENCE [LARGE SCALE GENOMIC DNA]</scope>
</reference>
<evidence type="ECO:0000313" key="7">
    <source>
        <dbReference type="EMBL" id="GFO44979.1"/>
    </source>
</evidence>
<dbReference type="GO" id="GO:0090162">
    <property type="term" value="P:establishment of epithelial cell polarity"/>
    <property type="evidence" value="ECO:0007669"/>
    <property type="project" value="InterPro"/>
</dbReference>
<accession>A0AAV4DLC3</accession>
<feature type="region of interest" description="Disordered" evidence="5">
    <location>
        <begin position="678"/>
        <end position="730"/>
    </location>
</feature>
<feature type="compositionally biased region" description="Low complexity" evidence="5">
    <location>
        <begin position="639"/>
        <end position="653"/>
    </location>
</feature>
<feature type="compositionally biased region" description="Basic and acidic residues" evidence="5">
    <location>
        <begin position="238"/>
        <end position="247"/>
    </location>
</feature>
<dbReference type="PANTHER" id="PTHR46079">
    <property type="entry name" value="FERM DOMAIN-CONTAINING PROTEIN 4"/>
    <property type="match status" value="1"/>
</dbReference>
<feature type="compositionally biased region" description="Low complexity" evidence="5">
    <location>
        <begin position="709"/>
        <end position="718"/>
    </location>
</feature>
<evidence type="ECO:0000256" key="4">
    <source>
        <dbReference type="SAM" id="Coils"/>
    </source>
</evidence>
<evidence type="ECO:0000256" key="2">
    <source>
        <dbReference type="ARBA" id="ARBA00022490"/>
    </source>
</evidence>
<comment type="caution">
    <text evidence="7">The sequence shown here is derived from an EMBL/GenBank/DDBJ whole genome shotgun (WGS) entry which is preliminary data.</text>
</comment>
<gene>
    <name evidence="7" type="ORF">PoB_007148400</name>
</gene>
<feature type="region of interest" description="Disordered" evidence="5">
    <location>
        <begin position="347"/>
        <end position="406"/>
    </location>
</feature>
<feature type="coiled-coil region" evidence="4">
    <location>
        <begin position="18"/>
        <end position="52"/>
    </location>
</feature>
<feature type="compositionally biased region" description="Polar residues" evidence="5">
    <location>
        <begin position="685"/>
        <end position="695"/>
    </location>
</feature>
<feature type="region of interest" description="Disordered" evidence="5">
    <location>
        <begin position="761"/>
        <end position="856"/>
    </location>
</feature>
<dbReference type="EMBL" id="BLXT01007988">
    <property type="protein sequence ID" value="GFO44979.1"/>
    <property type="molecule type" value="Genomic_DNA"/>
</dbReference>
<evidence type="ECO:0000259" key="6">
    <source>
        <dbReference type="Pfam" id="PF11819"/>
    </source>
</evidence>
<dbReference type="InterPro" id="IPR047176">
    <property type="entry name" value="FRMD4A/B"/>
</dbReference>
<feature type="compositionally biased region" description="Low complexity" evidence="5">
    <location>
        <begin position="262"/>
        <end position="285"/>
    </location>
</feature>
<dbReference type="Proteomes" id="UP000735302">
    <property type="component" value="Unassembled WGS sequence"/>
</dbReference>
<feature type="compositionally biased region" description="Low complexity" evidence="5">
    <location>
        <begin position="792"/>
        <end position="808"/>
    </location>
</feature>
<feature type="compositionally biased region" description="Polar residues" evidence="5">
    <location>
        <begin position="567"/>
        <end position="581"/>
    </location>
</feature>
<evidence type="ECO:0000313" key="8">
    <source>
        <dbReference type="Proteomes" id="UP000735302"/>
    </source>
</evidence>
<protein>
    <submittedName>
        <fullName evidence="7">Ferm domain-containing protein 4a</fullName>
    </submittedName>
</protein>
<feature type="region of interest" description="Disordered" evidence="5">
    <location>
        <begin position="556"/>
        <end position="595"/>
    </location>
</feature>
<dbReference type="PANTHER" id="PTHR46079:SF2">
    <property type="entry name" value="FERM DOMAIN-CONTAINING PROTEIN"/>
    <property type="match status" value="1"/>
</dbReference>
<sequence length="867" mass="93762">MNHFVQHRKVTIEQSDSLKAEREMYAALLARREALEEALRKKTEELKALCLQEGELTGELPPELPLARGEQPPVFRRRVGTTFSLSVKKVQDSDQLSNELSQLELEVELQGKITSAAQRLASDKTVSKVVRKQRRQSYTKAVGKLKDMEKKLGEMRKEVGKATAPPVETSSSLAAASEEPLSTSRNIEGMYHVVDPRSVNEVDNANVHDLSSAGGQPITAHQLHGKLPHRFQNRRQRGSGEDLDSVHSGDSGVTGSGGGVTGLSRTSSGYSSLSPSPSPSLGGAAASAVSSTSLCDSTAVHTLPVHSNSRRLASDSNCHDDQHLFPDDSSSLDSTTDACLSPRIQKSFQDDSSSGCCSLDMRDSPERVLPTNLPKTSTSVSLDERSSDRSESASRGRRKHFVVSRGPQRSRLMEVKVRGREESYTEVANTSLIKMDFIEDSTEDQTVARLAKAEPDELDSSCGGAVWDDEEDIEDESSRGCSSFGGDTSFGGDSEEMEEYKLWKEEQKFSTRVLRRKQTVILSRSLKRKNVNVIENGYKAFENICMGSVGPRVSVSSISTRSRGKSQGDSVHNTSVSSIVSEASPRGRTMARNPYVKYPSTSQVLSKGRRVAGPDIKEAELQEKIQHVISNTQDMTKQSNTRSRSVESSRNNRLAVPSPSYGGKLNITIDDIRVENLPTRRKDSTSSVASKSGTLFSKMREHPRQVKPSSSGSESVFSENLPSPSGCLGGGNGRKYETNFGVIAGNIKSASINTNSARCVSRQNTDTHTSTHTETNDFTGQEGERCSVGNVTSSTIRDSSGSSISTASEGCTTPTSSGSMGGSGGDDDDDGATYRYPNSSTAAWQPGSKQLNTNASTIASHRIETAV</sequence>
<feature type="compositionally biased region" description="Polar residues" evidence="5">
    <location>
        <begin position="836"/>
        <end position="856"/>
    </location>
</feature>
<evidence type="ECO:0000256" key="3">
    <source>
        <dbReference type="ARBA" id="ARBA00023054"/>
    </source>
</evidence>
<evidence type="ECO:0000256" key="5">
    <source>
        <dbReference type="SAM" id="MobiDB-lite"/>
    </source>
</evidence>
<dbReference type="GO" id="GO:0005737">
    <property type="term" value="C:cytoplasm"/>
    <property type="evidence" value="ECO:0007669"/>
    <property type="project" value="UniProtKB-SubCell"/>
</dbReference>
<feature type="region of interest" description="Disordered" evidence="5">
    <location>
        <begin position="235"/>
        <end position="285"/>
    </location>
</feature>
<evidence type="ECO:0000256" key="1">
    <source>
        <dbReference type="ARBA" id="ARBA00004496"/>
    </source>
</evidence>
<name>A0AAV4DLC3_9GAST</name>
<organism evidence="7 8">
    <name type="scientific">Plakobranchus ocellatus</name>
    <dbReference type="NCBI Taxonomy" id="259542"/>
    <lineage>
        <taxon>Eukaryota</taxon>
        <taxon>Metazoa</taxon>
        <taxon>Spiralia</taxon>
        <taxon>Lophotrochozoa</taxon>
        <taxon>Mollusca</taxon>
        <taxon>Gastropoda</taxon>
        <taxon>Heterobranchia</taxon>
        <taxon>Euthyneura</taxon>
        <taxon>Panpulmonata</taxon>
        <taxon>Sacoglossa</taxon>
        <taxon>Placobranchoidea</taxon>
        <taxon>Plakobranchidae</taxon>
        <taxon>Plakobranchus</taxon>
    </lineage>
</organism>
<dbReference type="InterPro" id="IPR021774">
    <property type="entry name" value="CUPID"/>
</dbReference>
<keyword evidence="8" id="KW-1185">Reference proteome</keyword>
<feature type="region of interest" description="Disordered" evidence="5">
    <location>
        <begin position="156"/>
        <end position="181"/>
    </location>
</feature>